<name>A0A9P6D000_PLEER</name>
<evidence type="ECO:0000313" key="2">
    <source>
        <dbReference type="EMBL" id="KAF9487026.1"/>
    </source>
</evidence>
<feature type="compositionally biased region" description="Low complexity" evidence="1">
    <location>
        <begin position="524"/>
        <end position="534"/>
    </location>
</feature>
<proteinExistence type="predicted"/>
<dbReference type="Proteomes" id="UP000807025">
    <property type="component" value="Unassembled WGS sequence"/>
</dbReference>
<keyword evidence="3" id="KW-1185">Reference proteome</keyword>
<gene>
    <name evidence="2" type="ORF">BDN71DRAFT_1594669</name>
</gene>
<reference evidence="2" key="1">
    <citation type="submission" date="2020-11" db="EMBL/GenBank/DDBJ databases">
        <authorList>
            <consortium name="DOE Joint Genome Institute"/>
            <person name="Ahrendt S."/>
            <person name="Riley R."/>
            <person name="Andreopoulos W."/>
            <person name="Labutti K."/>
            <person name="Pangilinan J."/>
            <person name="Ruiz-Duenas F.J."/>
            <person name="Barrasa J.M."/>
            <person name="Sanchez-Garcia M."/>
            <person name="Camarero S."/>
            <person name="Miyauchi S."/>
            <person name="Serrano A."/>
            <person name="Linde D."/>
            <person name="Babiker R."/>
            <person name="Drula E."/>
            <person name="Ayuso-Fernandez I."/>
            <person name="Pacheco R."/>
            <person name="Padilla G."/>
            <person name="Ferreira P."/>
            <person name="Barriuso J."/>
            <person name="Kellner H."/>
            <person name="Castanera R."/>
            <person name="Alfaro M."/>
            <person name="Ramirez L."/>
            <person name="Pisabarro A.G."/>
            <person name="Kuo A."/>
            <person name="Tritt A."/>
            <person name="Lipzen A."/>
            <person name="He G."/>
            <person name="Yan M."/>
            <person name="Ng V."/>
            <person name="Cullen D."/>
            <person name="Martin F."/>
            <person name="Rosso M.-N."/>
            <person name="Henrissat B."/>
            <person name="Hibbett D."/>
            <person name="Martinez A.T."/>
            <person name="Grigoriev I.V."/>
        </authorList>
    </citation>
    <scope>NUCLEOTIDE SEQUENCE</scope>
    <source>
        <strain evidence="2">ATCC 90797</strain>
    </source>
</reference>
<feature type="compositionally biased region" description="Low complexity" evidence="1">
    <location>
        <begin position="542"/>
        <end position="555"/>
    </location>
</feature>
<feature type="compositionally biased region" description="Basic residues" evidence="1">
    <location>
        <begin position="442"/>
        <end position="453"/>
    </location>
</feature>
<evidence type="ECO:0000313" key="3">
    <source>
        <dbReference type="Proteomes" id="UP000807025"/>
    </source>
</evidence>
<protein>
    <submittedName>
        <fullName evidence="2">Uncharacterized protein</fullName>
    </submittedName>
</protein>
<feature type="compositionally biased region" description="Polar residues" evidence="1">
    <location>
        <begin position="503"/>
        <end position="518"/>
    </location>
</feature>
<dbReference type="AlphaFoldDB" id="A0A9P6D000"/>
<dbReference type="EMBL" id="MU154835">
    <property type="protein sequence ID" value="KAF9487026.1"/>
    <property type="molecule type" value="Genomic_DNA"/>
</dbReference>
<comment type="caution">
    <text evidence="2">The sequence shown here is derived from an EMBL/GenBank/DDBJ whole genome shotgun (WGS) entry which is preliminary data.</text>
</comment>
<sequence length="654" mass="71502">MSNPTAAISSEPESSLSDSFMVLWSITAPQKTFLADRLPDYKAALGKKSLPEFWDTLFEDWFKHWPSKDDGRALVEEQLKSIPDYKSAQAKKKLIDFWPFLYMHWFDRWPATEVAPQGLVEKKLKAWYNNNARVTASARQVLNLNKPAKRTRRPAAAQTFCKVYWSKPLPDGTKSKKFDPQIDVPRVAVNFINKVAHRIFLKQLPPIHEEIEQHLDQLKHDNSEGSPDPGDEAEDDEVKRALEYQAAIDAIPFSIEQAGAQIFKQSGLISLTMVAGPDPKQGGNLLIYSYPYGLTPSGQSFIHHTEDFKANFEDKFHQFTKMVFPPSERAKRSLPGTEKYRNYQLPPAAHEAATTPVLDSEKAKGTATVSPSVSQVQDEPDESSDSDSDIDVDLDITFISPPGEPSRRVSDYEHIRDENIARNQELLKSLGLDKPMFGPSTKTKKARGARKPKVTGQPSSRRSTCLASANADTNIEGDANANAEGDADANANAKGDAEANANVNTEGDTDANANTNVEGDTDADANANANANADIDIEGDADGNANANAEGDADANAEGCVNVEGDAGAEEDADGNVDVDADAMEDIGDEADADGEPDPELAGVDNGLVNAPEWLQEAVKDLKKQSTDASWREVISKFVDFERSLGFLDGFVSI</sequence>
<feature type="region of interest" description="Disordered" evidence="1">
    <location>
        <begin position="430"/>
        <end position="555"/>
    </location>
</feature>
<feature type="compositionally biased region" description="Acidic residues" evidence="1">
    <location>
        <begin position="378"/>
        <end position="391"/>
    </location>
</feature>
<feature type="compositionally biased region" description="Polar residues" evidence="1">
    <location>
        <begin position="456"/>
        <end position="473"/>
    </location>
</feature>
<evidence type="ECO:0000256" key="1">
    <source>
        <dbReference type="SAM" id="MobiDB-lite"/>
    </source>
</evidence>
<feature type="compositionally biased region" description="Low complexity" evidence="1">
    <location>
        <begin position="476"/>
        <end position="502"/>
    </location>
</feature>
<feature type="region of interest" description="Disordered" evidence="1">
    <location>
        <begin position="351"/>
        <end position="391"/>
    </location>
</feature>
<organism evidence="2 3">
    <name type="scientific">Pleurotus eryngii</name>
    <name type="common">Boletus of the steppes</name>
    <dbReference type="NCBI Taxonomy" id="5323"/>
    <lineage>
        <taxon>Eukaryota</taxon>
        <taxon>Fungi</taxon>
        <taxon>Dikarya</taxon>
        <taxon>Basidiomycota</taxon>
        <taxon>Agaricomycotina</taxon>
        <taxon>Agaricomycetes</taxon>
        <taxon>Agaricomycetidae</taxon>
        <taxon>Agaricales</taxon>
        <taxon>Pleurotineae</taxon>
        <taxon>Pleurotaceae</taxon>
        <taxon>Pleurotus</taxon>
    </lineage>
</organism>
<accession>A0A9P6D000</accession>